<gene>
    <name evidence="1" type="ORF">PsorP6_012294</name>
</gene>
<sequence length="125" mass="13950">MHEIVDSEKLAQWENALACYELAIQEVQRALVSKSVPCIRTQGKQRMDMQPPIHILDADALNDPDRIKPQLHSVLVGCFIQLGRLESALQQINSIVTVEPQFMVTMYALALGCSWRLSAQSVACS</sequence>
<evidence type="ECO:0000313" key="1">
    <source>
        <dbReference type="EMBL" id="KAI9918028.1"/>
    </source>
</evidence>
<name>A0ACC0WIY1_9STRA</name>
<keyword evidence="2" id="KW-1185">Reference proteome</keyword>
<proteinExistence type="predicted"/>
<dbReference type="EMBL" id="CM047592">
    <property type="protein sequence ID" value="KAI9918028.1"/>
    <property type="molecule type" value="Genomic_DNA"/>
</dbReference>
<comment type="caution">
    <text evidence="1">The sequence shown here is derived from an EMBL/GenBank/DDBJ whole genome shotgun (WGS) entry which is preliminary data.</text>
</comment>
<reference evidence="1 2" key="1">
    <citation type="journal article" date="2022" name="bioRxiv">
        <title>The genome of the oomycete Peronosclerospora sorghi, a cosmopolitan pathogen of maize and sorghum, is inflated with dispersed pseudogenes.</title>
        <authorList>
            <person name="Fletcher K."/>
            <person name="Martin F."/>
            <person name="Isakeit T."/>
            <person name="Cavanaugh K."/>
            <person name="Magill C."/>
            <person name="Michelmore R."/>
        </authorList>
    </citation>
    <scope>NUCLEOTIDE SEQUENCE [LARGE SCALE GENOMIC DNA]</scope>
    <source>
        <strain evidence="1">P6</strain>
    </source>
</reference>
<accession>A0ACC0WIY1</accession>
<evidence type="ECO:0000313" key="2">
    <source>
        <dbReference type="Proteomes" id="UP001163321"/>
    </source>
</evidence>
<organism evidence="1 2">
    <name type="scientific">Peronosclerospora sorghi</name>
    <dbReference type="NCBI Taxonomy" id="230839"/>
    <lineage>
        <taxon>Eukaryota</taxon>
        <taxon>Sar</taxon>
        <taxon>Stramenopiles</taxon>
        <taxon>Oomycota</taxon>
        <taxon>Peronosporomycetes</taxon>
        <taxon>Peronosporales</taxon>
        <taxon>Peronosporaceae</taxon>
        <taxon>Peronosclerospora</taxon>
    </lineage>
</organism>
<dbReference type="Proteomes" id="UP001163321">
    <property type="component" value="Chromosome 13"/>
</dbReference>
<protein>
    <submittedName>
        <fullName evidence="1">Uncharacterized protein</fullName>
    </submittedName>
</protein>